<keyword evidence="2" id="KW-1185">Reference proteome</keyword>
<dbReference type="OrthoDB" id="1418731at2"/>
<protein>
    <submittedName>
        <fullName evidence="1">Uncharacterized protein</fullName>
    </submittedName>
</protein>
<evidence type="ECO:0000313" key="2">
    <source>
        <dbReference type="Proteomes" id="UP000310017"/>
    </source>
</evidence>
<gene>
    <name evidence="1" type="ORF">FGM00_08965</name>
</gene>
<sequence>MPFNLENFKNQPPIVVIKDEDICGLSLFKKRLEQLFFSDVIIRNSSCETQIAKLIIEVSCNFNLWQGMSHLKSGIWAQFSRTSDRPVNTSEFYNLVTQLQDQNDFPIEVEEVSIIFENCNVIINQIYDCSIPEQLDSILTELANHYSGLTKELQEVPYEIFIPVFEEQTNTDVFSETLLPNVLNDTNRNIDYFNYWGLYFNSDNDATIYDFNEKGITSGELNMLID</sequence>
<dbReference type="Proteomes" id="UP000310017">
    <property type="component" value="Chromosome"/>
</dbReference>
<reference evidence="1 2" key="1">
    <citation type="submission" date="2019-05" db="EMBL/GenBank/DDBJ databases">
        <title>Genome sequencing of F202Z8.</title>
        <authorList>
            <person name="Kwon Y.M."/>
        </authorList>
    </citation>
    <scope>NUCLEOTIDE SEQUENCE [LARGE SCALE GENOMIC DNA]</scope>
    <source>
        <strain evidence="1 2">F202Z8</strain>
    </source>
</reference>
<accession>A0A5B7SU35</accession>
<dbReference type="EMBL" id="CP040710">
    <property type="protein sequence ID" value="QCX00234.1"/>
    <property type="molecule type" value="Genomic_DNA"/>
</dbReference>
<dbReference type="AlphaFoldDB" id="A0A5B7SU35"/>
<dbReference type="KEGG" id="asag:FGM00_08965"/>
<evidence type="ECO:0000313" key="1">
    <source>
        <dbReference type="EMBL" id="QCX00234.1"/>
    </source>
</evidence>
<proteinExistence type="predicted"/>
<dbReference type="RefSeq" id="WP_138852580.1">
    <property type="nucleotide sequence ID" value="NZ_CP040710.1"/>
</dbReference>
<name>A0A5B7SU35_9FLAO</name>
<organism evidence="1 2">
    <name type="scientific">Aggregatimonas sangjinii</name>
    <dbReference type="NCBI Taxonomy" id="2583587"/>
    <lineage>
        <taxon>Bacteria</taxon>
        <taxon>Pseudomonadati</taxon>
        <taxon>Bacteroidota</taxon>
        <taxon>Flavobacteriia</taxon>
        <taxon>Flavobacteriales</taxon>
        <taxon>Flavobacteriaceae</taxon>
        <taxon>Aggregatimonas</taxon>
    </lineage>
</organism>